<dbReference type="OrthoDB" id="8905593at2"/>
<dbReference type="Proteomes" id="UP000297839">
    <property type="component" value="Unassembled WGS sequence"/>
</dbReference>
<organism evidence="1 2">
    <name type="scientific">Ramlibacter humi</name>
    <dbReference type="NCBI Taxonomy" id="2530451"/>
    <lineage>
        <taxon>Bacteria</taxon>
        <taxon>Pseudomonadati</taxon>
        <taxon>Pseudomonadota</taxon>
        <taxon>Betaproteobacteria</taxon>
        <taxon>Burkholderiales</taxon>
        <taxon>Comamonadaceae</taxon>
        <taxon>Ramlibacter</taxon>
    </lineage>
</organism>
<name>A0A4Z0BIT8_9BURK</name>
<reference evidence="1 2" key="1">
    <citation type="submission" date="2019-03" db="EMBL/GenBank/DDBJ databases">
        <title>Ramlibacter sp. 18x22-1, whole genome shotgun sequence.</title>
        <authorList>
            <person name="Zhang X."/>
            <person name="Feng G."/>
            <person name="Zhu H."/>
        </authorList>
    </citation>
    <scope>NUCLEOTIDE SEQUENCE [LARGE SCALE GENOMIC DNA]</scope>
    <source>
        <strain evidence="1 2">18x22-1</strain>
    </source>
</reference>
<evidence type="ECO:0000313" key="1">
    <source>
        <dbReference type="EMBL" id="TFY98343.1"/>
    </source>
</evidence>
<gene>
    <name evidence="1" type="ORF">EZ216_17300</name>
</gene>
<keyword evidence="2" id="KW-1185">Reference proteome</keyword>
<accession>A0A4Z0BIT8</accession>
<proteinExistence type="predicted"/>
<comment type="caution">
    <text evidence="1">The sequence shown here is derived from an EMBL/GenBank/DDBJ whole genome shotgun (WGS) entry which is preliminary data.</text>
</comment>
<dbReference type="RefSeq" id="WP_135251036.1">
    <property type="nucleotide sequence ID" value="NZ_SMLK01000006.1"/>
</dbReference>
<sequence>MSYLPRAQEQMNGDLLVPETTKLFLHRVLRDLKSHLERTGSPDLETTGLAALENAIGPCLEPIPGVREMLDLPDPEQEQRGRNLLKALHGDLAARLNTVP</sequence>
<protein>
    <submittedName>
        <fullName evidence="1">Uncharacterized protein</fullName>
    </submittedName>
</protein>
<dbReference type="AlphaFoldDB" id="A0A4Z0BIT8"/>
<dbReference type="EMBL" id="SMLK01000006">
    <property type="protein sequence ID" value="TFY98343.1"/>
    <property type="molecule type" value="Genomic_DNA"/>
</dbReference>
<evidence type="ECO:0000313" key="2">
    <source>
        <dbReference type="Proteomes" id="UP000297839"/>
    </source>
</evidence>